<dbReference type="InterPro" id="IPR024529">
    <property type="entry name" value="ECF_trnsprt_substrate-spec"/>
</dbReference>
<dbReference type="HOGENOM" id="CLU_086673_1_0_9"/>
<evidence type="ECO:0000256" key="7">
    <source>
        <dbReference type="ARBA" id="ARBA00023136"/>
    </source>
</evidence>
<protein>
    <recommendedName>
        <fullName evidence="8">Riboflavin transporter</fullName>
    </recommendedName>
</protein>
<evidence type="ECO:0000313" key="11">
    <source>
        <dbReference type="EMBL" id="EJU23822.1"/>
    </source>
</evidence>
<feature type="transmembrane region" description="Helical" evidence="9">
    <location>
        <begin position="52"/>
        <end position="72"/>
    </location>
</feature>
<comment type="similarity">
    <text evidence="2 8">Belongs to the prokaryotic riboflavin transporter (P-RFT) (TC 2.A.87) family.</text>
</comment>
<comment type="caution">
    <text evidence="11">The sequence shown here is derived from an EMBL/GenBank/DDBJ whole genome shotgun (WGS) entry which is preliminary data.</text>
</comment>
<dbReference type="RefSeq" id="WP_009527643.1">
    <property type="nucleotide sequence ID" value="NZ_ALNK01000013.1"/>
</dbReference>
<dbReference type="InterPro" id="IPR025720">
    <property type="entry name" value="RibU"/>
</dbReference>
<reference evidence="11 12" key="2">
    <citation type="submission" date="2012-07" db="EMBL/GenBank/DDBJ databases">
        <authorList>
            <person name="Durkin A.S."/>
            <person name="McCorrison J."/>
            <person name="Torralba M."/>
            <person name="Gillis M."/>
            <person name="Methe B."/>
            <person name="Sutton G."/>
            <person name="Nelson K.E."/>
        </authorList>
    </citation>
    <scope>NUCLEOTIDE SEQUENCE [LARGE SCALE GENOMIC DNA]</scope>
    <source>
        <strain evidence="11 12">OBRC8</strain>
    </source>
</reference>
<evidence type="ECO:0000256" key="6">
    <source>
        <dbReference type="ARBA" id="ARBA00022989"/>
    </source>
</evidence>
<dbReference type="OrthoDB" id="9809216at2"/>
<dbReference type="PANTHER" id="PTHR38438">
    <property type="entry name" value="RIBOFLAVIN TRANSPORTER RIBU"/>
    <property type="match status" value="1"/>
</dbReference>
<evidence type="ECO:0000256" key="5">
    <source>
        <dbReference type="ARBA" id="ARBA00022692"/>
    </source>
</evidence>
<evidence type="ECO:0000256" key="8">
    <source>
        <dbReference type="PIRNR" id="PIRNR037778"/>
    </source>
</evidence>
<organism evidence="11 12">
    <name type="scientific">Peptoanaerobacter stomatis</name>
    <dbReference type="NCBI Taxonomy" id="796937"/>
    <lineage>
        <taxon>Bacteria</taxon>
        <taxon>Bacillati</taxon>
        <taxon>Bacillota</taxon>
        <taxon>Clostridia</taxon>
        <taxon>Peptostreptococcales</taxon>
        <taxon>Filifactoraceae</taxon>
        <taxon>Peptoanaerobacter</taxon>
    </lineage>
</organism>
<evidence type="ECO:0000313" key="13">
    <source>
        <dbReference type="Proteomes" id="UP000017818"/>
    </source>
</evidence>
<comment type="function">
    <text evidence="8">Probably a riboflavin-binding protein that interacts with the energy-coupling factor (ECF) ABC-transporter complex.</text>
</comment>
<dbReference type="Proteomes" id="UP000017818">
    <property type="component" value="Unassembled WGS sequence"/>
</dbReference>
<reference evidence="10 13" key="1">
    <citation type="submission" date="2012-05" db="EMBL/GenBank/DDBJ databases">
        <title>The Genome Sequence of Eubacteriaceae bacterium CM2.</title>
        <authorList>
            <consortium name="The Broad Institute Genome Sequencing Platform"/>
            <person name="Earl A."/>
            <person name="Ward D."/>
            <person name="Feldgarden M."/>
            <person name="Gevers D."/>
            <person name="Sizova M."/>
            <person name="Hazen A."/>
            <person name="Epstein S."/>
            <person name="Walker B."/>
            <person name="Young S.K."/>
            <person name="Zeng Q."/>
            <person name="Gargeya S."/>
            <person name="Fitzgerald M."/>
            <person name="Haas B."/>
            <person name="Abouelleil A."/>
            <person name="Alvarado L."/>
            <person name="Arachchi H.M."/>
            <person name="Berlin A."/>
            <person name="Chapman S.B."/>
            <person name="Goldberg J."/>
            <person name="Griggs A."/>
            <person name="Gujja S."/>
            <person name="Hansen M."/>
            <person name="Howarth C."/>
            <person name="Imamovic A."/>
            <person name="Larimer J."/>
            <person name="McCowen C."/>
            <person name="Montmayeur A."/>
            <person name="Murphy C."/>
            <person name="Neiman D."/>
            <person name="Pearson M."/>
            <person name="Priest M."/>
            <person name="Roberts A."/>
            <person name="Saif S."/>
            <person name="Shea T."/>
            <person name="Sisk P."/>
            <person name="Sykes S."/>
            <person name="Wortman J."/>
            <person name="Nusbaum C."/>
            <person name="Birren B."/>
        </authorList>
    </citation>
    <scope>NUCLEOTIDE SEQUENCE [LARGE SCALE GENOMIC DNA]</scope>
    <source>
        <strain evidence="10 13">CM2</strain>
    </source>
</reference>
<dbReference type="Proteomes" id="UP000005244">
    <property type="component" value="Unassembled WGS sequence"/>
</dbReference>
<evidence type="ECO:0000256" key="9">
    <source>
        <dbReference type="SAM" id="Phobius"/>
    </source>
</evidence>
<feature type="transmembrane region" description="Helical" evidence="9">
    <location>
        <begin position="117"/>
        <end position="139"/>
    </location>
</feature>
<sequence>MENQSLSRSRKNLKTATMVKVSLLGAISFVFMALEFTIPIFPAFLKFDISDIPSLIAGFALGPIAGVIVQFIKNIMNVAIMGTTTGGVGELSNFVIGSSFVATAALIYKHHKGIKSAIIACICGTLVMTILGVFSNYFVMLPLYSKFIPMDKIVQMGSVVNPAIKDTFTLVLYGIAPFNIFKGLSISFLTMLIYKKISILLKR</sequence>
<keyword evidence="4 8" id="KW-1003">Cell membrane</keyword>
<evidence type="ECO:0000256" key="3">
    <source>
        <dbReference type="ARBA" id="ARBA00022448"/>
    </source>
</evidence>
<evidence type="ECO:0000313" key="12">
    <source>
        <dbReference type="Proteomes" id="UP000005244"/>
    </source>
</evidence>
<dbReference type="AlphaFoldDB" id="J5WR92"/>
<evidence type="ECO:0000313" key="10">
    <source>
        <dbReference type="EMBL" id="EHL18429.1"/>
    </source>
</evidence>
<evidence type="ECO:0000256" key="2">
    <source>
        <dbReference type="ARBA" id="ARBA00005540"/>
    </source>
</evidence>
<name>J5WR92_9FIRM</name>
<dbReference type="EMBL" id="ALNK01000013">
    <property type="protein sequence ID" value="EJU23822.1"/>
    <property type="molecule type" value="Genomic_DNA"/>
</dbReference>
<dbReference type="GO" id="GO:0032217">
    <property type="term" value="F:riboflavin transmembrane transporter activity"/>
    <property type="evidence" value="ECO:0007669"/>
    <property type="project" value="UniProtKB-UniRule"/>
</dbReference>
<proteinExistence type="inferred from homology"/>
<keyword evidence="3 8" id="KW-0813">Transport</keyword>
<keyword evidence="6 9" id="KW-1133">Transmembrane helix</keyword>
<dbReference type="EMBL" id="AFZF02000008">
    <property type="protein sequence ID" value="EHL18429.1"/>
    <property type="molecule type" value="Genomic_DNA"/>
</dbReference>
<evidence type="ECO:0000256" key="4">
    <source>
        <dbReference type="ARBA" id="ARBA00022475"/>
    </source>
</evidence>
<dbReference type="PANTHER" id="PTHR38438:SF1">
    <property type="entry name" value="RIBOFLAVIN TRANSPORTER RIBU"/>
    <property type="match status" value="1"/>
</dbReference>
<feature type="transmembrane region" description="Helical" evidence="9">
    <location>
        <begin position="21"/>
        <end position="40"/>
    </location>
</feature>
<dbReference type="PATRIC" id="fig|796939.3.peg.157"/>
<keyword evidence="7 8" id="KW-0472">Membrane</keyword>
<keyword evidence="5 9" id="KW-0812">Transmembrane</keyword>
<comment type="subcellular location">
    <subcellularLocation>
        <location evidence="1">Cell membrane</location>
        <topology evidence="1">Multi-pass membrane protein</topology>
    </subcellularLocation>
</comment>
<keyword evidence="12" id="KW-1185">Reference proteome</keyword>
<evidence type="ECO:0000256" key="1">
    <source>
        <dbReference type="ARBA" id="ARBA00004651"/>
    </source>
</evidence>
<accession>V9HV63</accession>
<feature type="transmembrane region" description="Helical" evidence="9">
    <location>
        <begin position="170"/>
        <end position="194"/>
    </location>
</feature>
<dbReference type="Pfam" id="PF12822">
    <property type="entry name" value="ECF_trnsprt"/>
    <property type="match status" value="1"/>
</dbReference>
<gene>
    <name evidence="11" type="ORF">HMPREF1143_1075</name>
    <name evidence="10" type="ORF">HMPREF9630_00154</name>
</gene>
<dbReference type="GO" id="GO:0005886">
    <property type="term" value="C:plasma membrane"/>
    <property type="evidence" value="ECO:0007669"/>
    <property type="project" value="UniProtKB-SubCell"/>
</dbReference>
<accession>J5WR92</accession>
<dbReference type="PIRSF" id="PIRSF037778">
    <property type="entry name" value="UCP037778_transp_RibU"/>
    <property type="match status" value="1"/>
</dbReference>
<dbReference type="Gene3D" id="1.10.1760.20">
    <property type="match status" value="1"/>
</dbReference>